<keyword evidence="2" id="KW-1185">Reference proteome</keyword>
<dbReference type="EMBL" id="VYYT01000424">
    <property type="protein sequence ID" value="KAK2736405.1"/>
    <property type="molecule type" value="Genomic_DNA"/>
</dbReference>
<name>A0AAE0D2R9_COLKA</name>
<proteinExistence type="predicted"/>
<dbReference type="Proteomes" id="UP001281614">
    <property type="component" value="Unassembled WGS sequence"/>
</dbReference>
<evidence type="ECO:0000313" key="1">
    <source>
        <dbReference type="EMBL" id="KAK2736405.1"/>
    </source>
</evidence>
<gene>
    <name evidence="1" type="ORF">CKAH01_18908</name>
</gene>
<sequence length="236" mass="27318">MTKRKRSAEDTTPARYGYKRLYIDIMDITWSKGINRRIEPSHVRELQDVFMNGGLERSAPENHMFVLCSVEDVRRALKTRQDDQDYSDEGVREHLLLRLCVDSYWFAMLEAVLDTLNALPLDMTQDVGLGDWDMLAPRRMGGLLRTLDDEAYKRVYTAVSAAPNLSFVDLKRFLRPKRLEIETAVCVLHYVLQRRVLDLAIYNADAFWAQEVQTLTTENVTFVDMADYGARFSHVS</sequence>
<organism evidence="1 2">
    <name type="scientific">Colletotrichum kahawae</name>
    <name type="common">Coffee berry disease fungus</name>
    <dbReference type="NCBI Taxonomy" id="34407"/>
    <lineage>
        <taxon>Eukaryota</taxon>
        <taxon>Fungi</taxon>
        <taxon>Dikarya</taxon>
        <taxon>Ascomycota</taxon>
        <taxon>Pezizomycotina</taxon>
        <taxon>Sordariomycetes</taxon>
        <taxon>Hypocreomycetidae</taxon>
        <taxon>Glomerellales</taxon>
        <taxon>Glomerellaceae</taxon>
        <taxon>Colletotrichum</taxon>
        <taxon>Colletotrichum gloeosporioides species complex</taxon>
    </lineage>
</organism>
<dbReference type="AlphaFoldDB" id="A0AAE0D2R9"/>
<accession>A0AAE0D2R9</accession>
<protein>
    <submittedName>
        <fullName evidence="1">Uncharacterized protein</fullName>
    </submittedName>
</protein>
<reference evidence="1" key="1">
    <citation type="submission" date="2023-02" db="EMBL/GenBank/DDBJ databases">
        <title>Colletotrichum kahawae CIFC_Que2 genome sequencing and assembly.</title>
        <authorList>
            <person name="Baroncelli R."/>
        </authorList>
    </citation>
    <scope>NUCLEOTIDE SEQUENCE</scope>
    <source>
        <strain evidence="1">CIFC_Que2</strain>
    </source>
</reference>
<evidence type="ECO:0000313" key="2">
    <source>
        <dbReference type="Proteomes" id="UP001281614"/>
    </source>
</evidence>
<comment type="caution">
    <text evidence="1">The sequence shown here is derived from an EMBL/GenBank/DDBJ whole genome shotgun (WGS) entry which is preliminary data.</text>
</comment>